<dbReference type="InterPro" id="IPR002528">
    <property type="entry name" value="MATE_fam"/>
</dbReference>
<feature type="transmembrane region" description="Helical" evidence="10">
    <location>
        <begin position="391"/>
        <end position="414"/>
    </location>
</feature>
<evidence type="ECO:0000256" key="1">
    <source>
        <dbReference type="ARBA" id="ARBA00004651"/>
    </source>
</evidence>
<feature type="transmembrane region" description="Helical" evidence="10">
    <location>
        <begin position="162"/>
        <end position="185"/>
    </location>
</feature>
<evidence type="ECO:0000256" key="7">
    <source>
        <dbReference type="ARBA" id="ARBA00023065"/>
    </source>
</evidence>
<keyword evidence="4" id="KW-1003">Cell membrane</keyword>
<comment type="subcellular location">
    <subcellularLocation>
        <location evidence="1">Cell membrane</location>
        <topology evidence="1">Multi-pass membrane protein</topology>
    </subcellularLocation>
</comment>
<dbReference type="Pfam" id="PF01554">
    <property type="entry name" value="MatE"/>
    <property type="match status" value="2"/>
</dbReference>
<evidence type="ECO:0000256" key="3">
    <source>
        <dbReference type="ARBA" id="ARBA00022449"/>
    </source>
</evidence>
<evidence type="ECO:0000256" key="5">
    <source>
        <dbReference type="ARBA" id="ARBA00022692"/>
    </source>
</evidence>
<feature type="transmembrane region" description="Helical" evidence="10">
    <location>
        <begin position="359"/>
        <end position="379"/>
    </location>
</feature>
<dbReference type="CDD" id="cd13133">
    <property type="entry name" value="MATE_like_7"/>
    <property type="match status" value="1"/>
</dbReference>
<feature type="transmembrane region" description="Helical" evidence="10">
    <location>
        <begin position="43"/>
        <end position="70"/>
    </location>
</feature>
<sequence length="452" mass="49503">MPHYPHCYRELFSVSLPLVFSMAATTVMEFTDRIFLANYTIDAIAAALPAGVATFLILTFFTGVTGYLNVFVAQYTGAGASSRIGPCIWQGIYFSALAAVVLTGMSLLAEPIFRLGGHPPEVQQLESVYFRILCLGGGINVAGTALACFFSGRGQTRPVMVVNVIGMLFNIPLDYALINGVWIFPQMGIRGAGIATVCAWSLIAVLFAGLIFTRDNDRLYGVLSRWRIDPALALRIVRKGVPASLQFTIDVFAFTFFIFAMGRLGKAELAISNIAFSLESIAFMPAVGFSMGLSTLVGQSLGRNDIPAALRFTRQTITVLMAYIFCLDLIFLLAPHPILELFLAAERGTPAYSRLLADGTIVLRTMAVFIAFDALYFTFIGVLKGAGDTRFIMWSIGVVTLLMMIVPLTVIIAYLQGGLLVCWITLTLYVISLCLVSFWRFRQGRWKGIRVI</sequence>
<dbReference type="Proteomes" id="UP000422108">
    <property type="component" value="Chromosome"/>
</dbReference>
<dbReference type="InterPro" id="IPR050222">
    <property type="entry name" value="MATE_MdtK"/>
</dbReference>
<feature type="transmembrane region" description="Helical" evidence="10">
    <location>
        <begin position="91"/>
        <end position="109"/>
    </location>
</feature>
<feature type="transmembrane region" description="Helical" evidence="10">
    <location>
        <begin position="420"/>
        <end position="441"/>
    </location>
</feature>
<dbReference type="GO" id="GO:0006811">
    <property type="term" value="P:monoatomic ion transport"/>
    <property type="evidence" value="ECO:0007669"/>
    <property type="project" value="UniProtKB-KW"/>
</dbReference>
<keyword evidence="5 10" id="KW-0812">Transmembrane</keyword>
<keyword evidence="7" id="KW-0406">Ion transport</keyword>
<keyword evidence="8 10" id="KW-0472">Membrane</keyword>
<dbReference type="GO" id="GO:0005886">
    <property type="term" value="C:plasma membrane"/>
    <property type="evidence" value="ECO:0007669"/>
    <property type="project" value="UniProtKB-SubCell"/>
</dbReference>
<name>A0A5K8A603_9BACT</name>
<dbReference type="PANTHER" id="PTHR43298">
    <property type="entry name" value="MULTIDRUG RESISTANCE PROTEIN NORM-RELATED"/>
    <property type="match status" value="1"/>
</dbReference>
<accession>A0A5K8A603</accession>
<feature type="transmembrane region" description="Helical" evidence="10">
    <location>
        <begin position="274"/>
        <end position="297"/>
    </location>
</feature>
<protein>
    <recommendedName>
        <fullName evidence="9">Multidrug-efflux transporter</fullName>
    </recommendedName>
</protein>
<feature type="transmembrane region" description="Helical" evidence="10">
    <location>
        <begin position="129"/>
        <end position="150"/>
    </location>
</feature>
<proteinExistence type="predicted"/>
<feature type="transmembrane region" description="Helical" evidence="10">
    <location>
        <begin position="243"/>
        <end position="262"/>
    </location>
</feature>
<feature type="transmembrane region" description="Helical" evidence="10">
    <location>
        <begin position="317"/>
        <end position="339"/>
    </location>
</feature>
<gene>
    <name evidence="11" type="ORF">DSCOOX_11250</name>
</gene>
<keyword evidence="2" id="KW-0813">Transport</keyword>
<dbReference type="PANTHER" id="PTHR43298:SF2">
    <property type="entry name" value="FMN_FAD EXPORTER YEEO-RELATED"/>
    <property type="match status" value="1"/>
</dbReference>
<organism evidence="11 12">
    <name type="scientific">Desulfosarcina ovata subsp. ovata</name>
    <dbReference type="NCBI Taxonomy" id="2752305"/>
    <lineage>
        <taxon>Bacteria</taxon>
        <taxon>Pseudomonadati</taxon>
        <taxon>Thermodesulfobacteriota</taxon>
        <taxon>Desulfobacteria</taxon>
        <taxon>Desulfobacterales</taxon>
        <taxon>Desulfosarcinaceae</taxon>
        <taxon>Desulfosarcina</taxon>
    </lineage>
</organism>
<evidence type="ECO:0000256" key="10">
    <source>
        <dbReference type="SAM" id="Phobius"/>
    </source>
</evidence>
<dbReference type="RefSeq" id="WP_155309336.1">
    <property type="nucleotide sequence ID" value="NZ_AP021879.1"/>
</dbReference>
<evidence type="ECO:0000256" key="8">
    <source>
        <dbReference type="ARBA" id="ARBA00023136"/>
    </source>
</evidence>
<dbReference type="NCBIfam" id="TIGR00797">
    <property type="entry name" value="matE"/>
    <property type="match status" value="1"/>
</dbReference>
<dbReference type="InterPro" id="IPR048279">
    <property type="entry name" value="MdtK-like"/>
</dbReference>
<dbReference type="AlphaFoldDB" id="A0A5K8A603"/>
<dbReference type="PIRSF" id="PIRSF006603">
    <property type="entry name" value="DinF"/>
    <property type="match status" value="1"/>
</dbReference>
<dbReference type="EMBL" id="AP021879">
    <property type="protein sequence ID" value="BBO87945.1"/>
    <property type="molecule type" value="Genomic_DNA"/>
</dbReference>
<keyword evidence="6 10" id="KW-1133">Transmembrane helix</keyword>
<feature type="transmembrane region" description="Helical" evidence="10">
    <location>
        <begin position="191"/>
        <end position="212"/>
    </location>
</feature>
<evidence type="ECO:0000256" key="9">
    <source>
        <dbReference type="ARBA" id="ARBA00031636"/>
    </source>
</evidence>
<evidence type="ECO:0000256" key="4">
    <source>
        <dbReference type="ARBA" id="ARBA00022475"/>
    </source>
</evidence>
<reference evidence="11 12" key="1">
    <citation type="submission" date="2019-11" db="EMBL/GenBank/DDBJ databases">
        <title>Comparative genomics of hydrocarbon-degrading Desulfosarcina strains.</title>
        <authorList>
            <person name="Watanabe M."/>
            <person name="Kojima H."/>
            <person name="Fukui M."/>
        </authorList>
    </citation>
    <scope>NUCLEOTIDE SEQUENCE [LARGE SCALE GENOMIC DNA]</scope>
    <source>
        <strain evidence="12">oXyS1</strain>
    </source>
</reference>
<dbReference type="GO" id="GO:0015297">
    <property type="term" value="F:antiporter activity"/>
    <property type="evidence" value="ECO:0007669"/>
    <property type="project" value="UniProtKB-KW"/>
</dbReference>
<evidence type="ECO:0000256" key="6">
    <source>
        <dbReference type="ARBA" id="ARBA00022989"/>
    </source>
</evidence>
<evidence type="ECO:0000256" key="2">
    <source>
        <dbReference type="ARBA" id="ARBA00022448"/>
    </source>
</evidence>
<evidence type="ECO:0000313" key="11">
    <source>
        <dbReference type="EMBL" id="BBO87945.1"/>
    </source>
</evidence>
<dbReference type="GO" id="GO:0042910">
    <property type="term" value="F:xenobiotic transmembrane transporter activity"/>
    <property type="evidence" value="ECO:0007669"/>
    <property type="project" value="InterPro"/>
</dbReference>
<evidence type="ECO:0000313" key="12">
    <source>
        <dbReference type="Proteomes" id="UP000422108"/>
    </source>
</evidence>
<keyword evidence="12" id="KW-1185">Reference proteome</keyword>
<keyword evidence="3" id="KW-0050">Antiport</keyword>
<feature type="transmembrane region" description="Helical" evidence="10">
    <location>
        <begin position="12"/>
        <end position="31"/>
    </location>
</feature>